<feature type="region of interest" description="Disordered" evidence="1">
    <location>
        <begin position="370"/>
        <end position="448"/>
    </location>
</feature>
<organism evidence="3 4">
    <name type="scientific">Chara braunii</name>
    <name type="common">Braun's stonewort</name>
    <dbReference type="NCBI Taxonomy" id="69332"/>
    <lineage>
        <taxon>Eukaryota</taxon>
        <taxon>Viridiplantae</taxon>
        <taxon>Streptophyta</taxon>
        <taxon>Charophyceae</taxon>
        <taxon>Charales</taxon>
        <taxon>Characeae</taxon>
        <taxon>Chara</taxon>
    </lineage>
</organism>
<evidence type="ECO:0000313" key="4">
    <source>
        <dbReference type="Proteomes" id="UP000265515"/>
    </source>
</evidence>
<feature type="region of interest" description="Disordered" evidence="1">
    <location>
        <begin position="524"/>
        <end position="560"/>
    </location>
</feature>
<dbReference type="InterPro" id="IPR012337">
    <property type="entry name" value="RNaseH-like_sf"/>
</dbReference>
<dbReference type="Proteomes" id="UP000265515">
    <property type="component" value="Unassembled WGS sequence"/>
</dbReference>
<dbReference type="PROSITE" id="PS50994">
    <property type="entry name" value="INTEGRASE"/>
    <property type="match status" value="1"/>
</dbReference>
<dbReference type="Gene3D" id="1.10.340.70">
    <property type="match status" value="1"/>
</dbReference>
<dbReference type="Pfam" id="PF17921">
    <property type="entry name" value="Integrase_H2C2"/>
    <property type="match status" value="1"/>
</dbReference>
<dbReference type="Gramene" id="GBG72563">
    <property type="protein sequence ID" value="GBG72563"/>
    <property type="gene ID" value="CBR_g12133"/>
</dbReference>
<feature type="compositionally biased region" description="Basic and acidic residues" evidence="1">
    <location>
        <begin position="544"/>
        <end position="555"/>
    </location>
</feature>
<sequence length="711" mass="79247">MRVLCDPEERRAVIEELHNGVVGGHRGVKGTFDKVRRLYWWGGQYTEVEKYCSTREACQKRATVRYKEPLVPLLLTVPGEKVHVDLGTMPKGVGGLRYIINARGDLSGFVEAKAIKKKTAEEVSDFLLEYVARYGCVGKIVMDRGAKFLSQKVKVLLEKAGIGAAHTIAYHPQSNAPVERGHQTLVDALAKWCKGRTEQWSRYLRYAVWADNITVKSSTGYPPYTLWFGRHCPLPIEFHVDTWTSVSWKTNMTRIELLEALIQQIAENLDTEVTKAGENIEREMVKGKDRWDKNLRVRKAPIRVNDLVLMYDSSLEKTWSRKLANQWMGPYKVLKRLDGGAYMLAELDGSRLRDPVVGARLKIFRSRETLGEEPGRKGKEAIGTEEGGLKRRKAQGTEGEKGASSLPTRSEERGKVTEASGTDLEKEGEGSNAGGISPEDSEEESAQSLQWLREYVNKVKREREHAFDIQAVCLKHAEKSQTSGKRGMLGGVGTSNNQFDALRKVKAEEVSEYTAFRYAEKKRAREQVEATTAQETPQSPTGEEDTRSQQSEQKRQSPQAFSPLIVKLAATASLKSGMKWRPWRTVTAVPYSVLAGSCLPAELTAVSVAQLVKSGMLDGDGDLDTMTFPVDWDRFYRSEDSDNDLRDWQSDMEKDEEVQGKMMGGTNEDKEGTSGTEGQGMSIDREASLTLEEGGLGVDRMGENTGGDAPA</sequence>
<feature type="compositionally biased region" description="Polar residues" evidence="1">
    <location>
        <begin position="529"/>
        <end position="541"/>
    </location>
</feature>
<evidence type="ECO:0000256" key="1">
    <source>
        <dbReference type="SAM" id="MobiDB-lite"/>
    </source>
</evidence>
<name>A0A388KRK1_CHABU</name>
<reference evidence="3 4" key="1">
    <citation type="journal article" date="2018" name="Cell">
        <title>The Chara Genome: Secondary Complexity and Implications for Plant Terrestrialization.</title>
        <authorList>
            <person name="Nishiyama T."/>
            <person name="Sakayama H."/>
            <person name="Vries J.D."/>
            <person name="Buschmann H."/>
            <person name="Saint-Marcoux D."/>
            <person name="Ullrich K.K."/>
            <person name="Haas F.B."/>
            <person name="Vanderstraeten L."/>
            <person name="Becker D."/>
            <person name="Lang D."/>
            <person name="Vosolsobe S."/>
            <person name="Rombauts S."/>
            <person name="Wilhelmsson P.K.I."/>
            <person name="Janitza P."/>
            <person name="Kern R."/>
            <person name="Heyl A."/>
            <person name="Rumpler F."/>
            <person name="Villalobos L.I.A.C."/>
            <person name="Clay J.M."/>
            <person name="Skokan R."/>
            <person name="Toyoda A."/>
            <person name="Suzuki Y."/>
            <person name="Kagoshima H."/>
            <person name="Schijlen E."/>
            <person name="Tajeshwar N."/>
            <person name="Catarino B."/>
            <person name="Hetherington A.J."/>
            <person name="Saltykova A."/>
            <person name="Bonnot C."/>
            <person name="Breuninger H."/>
            <person name="Symeonidi A."/>
            <person name="Radhakrishnan G.V."/>
            <person name="Van Nieuwerburgh F."/>
            <person name="Deforce D."/>
            <person name="Chang C."/>
            <person name="Karol K.G."/>
            <person name="Hedrich R."/>
            <person name="Ulvskov P."/>
            <person name="Glockner G."/>
            <person name="Delwiche C.F."/>
            <person name="Petrasek J."/>
            <person name="Van de Peer Y."/>
            <person name="Friml J."/>
            <person name="Beilby M."/>
            <person name="Dolan L."/>
            <person name="Kohara Y."/>
            <person name="Sugano S."/>
            <person name="Fujiyama A."/>
            <person name="Delaux P.-M."/>
            <person name="Quint M."/>
            <person name="TheiBen G."/>
            <person name="Hagemann M."/>
            <person name="Harholt J."/>
            <person name="Dunand C."/>
            <person name="Zachgo S."/>
            <person name="Langdale J."/>
            <person name="Maumus F."/>
            <person name="Straeten D.V.D."/>
            <person name="Gould S.B."/>
            <person name="Rensing S.A."/>
        </authorList>
    </citation>
    <scope>NUCLEOTIDE SEQUENCE [LARGE SCALE GENOMIC DNA]</scope>
    <source>
        <strain evidence="3 4">S276</strain>
    </source>
</reference>
<evidence type="ECO:0000313" key="3">
    <source>
        <dbReference type="EMBL" id="GBG72563.1"/>
    </source>
</evidence>
<accession>A0A388KRK1</accession>
<keyword evidence="4" id="KW-1185">Reference proteome</keyword>
<protein>
    <recommendedName>
        <fullName evidence="2">Integrase catalytic domain-containing protein</fullName>
    </recommendedName>
</protein>
<dbReference type="GO" id="GO:0003676">
    <property type="term" value="F:nucleic acid binding"/>
    <property type="evidence" value="ECO:0007669"/>
    <property type="project" value="InterPro"/>
</dbReference>
<dbReference type="EMBL" id="BFEA01000167">
    <property type="protein sequence ID" value="GBG72563.1"/>
    <property type="molecule type" value="Genomic_DNA"/>
</dbReference>
<dbReference type="InterPro" id="IPR050951">
    <property type="entry name" value="Retrovirus_Pol_polyprotein"/>
</dbReference>
<feature type="region of interest" description="Disordered" evidence="1">
    <location>
        <begin position="641"/>
        <end position="711"/>
    </location>
</feature>
<dbReference type="GO" id="GO:0015074">
    <property type="term" value="P:DNA integration"/>
    <property type="evidence" value="ECO:0007669"/>
    <property type="project" value="InterPro"/>
</dbReference>
<evidence type="ECO:0000259" key="2">
    <source>
        <dbReference type="PROSITE" id="PS50994"/>
    </source>
</evidence>
<dbReference type="SUPFAM" id="SSF53098">
    <property type="entry name" value="Ribonuclease H-like"/>
    <property type="match status" value="1"/>
</dbReference>
<dbReference type="InterPro" id="IPR041588">
    <property type="entry name" value="Integrase_H2C2"/>
</dbReference>
<dbReference type="PANTHER" id="PTHR37984:SF5">
    <property type="entry name" value="PROTEIN NYNRIN-LIKE"/>
    <property type="match status" value="1"/>
</dbReference>
<dbReference type="Gene3D" id="3.30.420.10">
    <property type="entry name" value="Ribonuclease H-like superfamily/Ribonuclease H"/>
    <property type="match status" value="1"/>
</dbReference>
<proteinExistence type="predicted"/>
<dbReference type="AlphaFoldDB" id="A0A388KRK1"/>
<dbReference type="InterPro" id="IPR001584">
    <property type="entry name" value="Integrase_cat-core"/>
</dbReference>
<dbReference type="PANTHER" id="PTHR37984">
    <property type="entry name" value="PROTEIN CBG26694"/>
    <property type="match status" value="1"/>
</dbReference>
<dbReference type="OrthoDB" id="1704624at2759"/>
<dbReference type="InterPro" id="IPR036397">
    <property type="entry name" value="RNaseH_sf"/>
</dbReference>
<feature type="compositionally biased region" description="Basic and acidic residues" evidence="1">
    <location>
        <begin position="370"/>
        <end position="382"/>
    </location>
</feature>
<comment type="caution">
    <text evidence="3">The sequence shown here is derived from an EMBL/GenBank/DDBJ whole genome shotgun (WGS) entry which is preliminary data.</text>
</comment>
<feature type="compositionally biased region" description="Basic and acidic residues" evidence="1">
    <location>
        <begin position="641"/>
        <end position="652"/>
    </location>
</feature>
<feature type="domain" description="Integrase catalytic" evidence="2">
    <location>
        <begin position="74"/>
        <end position="231"/>
    </location>
</feature>
<gene>
    <name evidence="3" type="ORF">CBR_g12133</name>
</gene>